<organism evidence="11 12">
    <name type="scientific">Mya arenaria</name>
    <name type="common">Soft-shell clam</name>
    <dbReference type="NCBI Taxonomy" id="6604"/>
    <lineage>
        <taxon>Eukaryota</taxon>
        <taxon>Metazoa</taxon>
        <taxon>Spiralia</taxon>
        <taxon>Lophotrochozoa</taxon>
        <taxon>Mollusca</taxon>
        <taxon>Bivalvia</taxon>
        <taxon>Autobranchia</taxon>
        <taxon>Heteroconchia</taxon>
        <taxon>Euheterodonta</taxon>
        <taxon>Imparidentia</taxon>
        <taxon>Neoheterodontei</taxon>
        <taxon>Myida</taxon>
        <taxon>Myoidea</taxon>
        <taxon>Myidae</taxon>
        <taxon>Mya</taxon>
    </lineage>
</organism>
<name>A0ABY7DJC6_MYAAR</name>
<evidence type="ECO:0000256" key="2">
    <source>
        <dbReference type="ARBA" id="ARBA00022723"/>
    </source>
</evidence>
<dbReference type="InterPro" id="IPR050589">
    <property type="entry name" value="Ikaros_C2H2-ZF"/>
</dbReference>
<feature type="domain" description="C2H2-type" evidence="9">
    <location>
        <begin position="312"/>
        <end position="340"/>
    </location>
</feature>
<accession>A0ABY7DJC6</accession>
<keyword evidence="7" id="KW-0539">Nucleus</keyword>
<dbReference type="Pfam" id="PF00096">
    <property type="entry name" value="zf-C2H2"/>
    <property type="match status" value="4"/>
</dbReference>
<evidence type="ECO:0000256" key="8">
    <source>
        <dbReference type="PROSITE-ProRule" id="PRU00042"/>
    </source>
</evidence>
<dbReference type="InterPro" id="IPR013087">
    <property type="entry name" value="Znf_C2H2_type"/>
</dbReference>
<sequence length="525" mass="60642">CSLLKAKKLEVAVIITCPDSEESIFVGTDLGRAFLETRSDVASQIVNAREVPNVDIDEIHQTHNDINSDVPKCNFFGVIENHTERNVNVAVCSNSEEFDAEKEIVEMDTADANSAVQYLKEDGDLKAMQNNDYKADGTVYKEEHSFKGNSISDTSLNIVENSDTNRGHKRTIRRNVIVSDTTLKYAFSDDKGNEVTGTFIDMFCPCSFSQTKNLRFHEKWSHSEKQFRCDKCECKFYTNYQLKKHTEKKHVDTRGTWACEVCQKVFNDKRYLSNHMRIHTDPQICEVCGKAFNCRGQLKQHLDTVHVDDPPFKCEICEQAFHLSSRLKRHMRTIHGPEDLRKEFTCSFCGKVFKTSGSLKSHVNVHTCGKVFKCERCDKSFLRHSSWYIHNRAVHFENFEEGKIKSSCRYCKEKFKNSNRLFQHIKQNHYEQDLAHPQPYMQMCSICSKVFLKEHYKTHINMHNGIKPHKCLICDKGFTDRSNLRGHLKGVHKNGEFPCIVCALVFTNGYDFKKHVDEHTDVVTV</sequence>
<evidence type="ECO:0000313" key="10">
    <source>
        <dbReference type="EMBL" id="WAQ96971.1"/>
    </source>
</evidence>
<dbReference type="PROSITE" id="PS50157">
    <property type="entry name" value="ZINC_FINGER_C2H2_2"/>
    <property type="match status" value="8"/>
</dbReference>
<evidence type="ECO:0000256" key="1">
    <source>
        <dbReference type="ARBA" id="ARBA00004123"/>
    </source>
</evidence>
<evidence type="ECO:0000313" key="11">
    <source>
        <dbReference type="EMBL" id="WAQ97013.1"/>
    </source>
</evidence>
<dbReference type="Proteomes" id="UP001164746">
    <property type="component" value="Chromosome 2"/>
</dbReference>
<dbReference type="SMART" id="SM00355">
    <property type="entry name" value="ZnF_C2H2"/>
    <property type="match status" value="11"/>
</dbReference>
<dbReference type="PANTHER" id="PTHR24404:SF114">
    <property type="entry name" value="KLUMPFUSS, ISOFORM B-RELATED"/>
    <property type="match status" value="1"/>
</dbReference>
<dbReference type="SUPFAM" id="SSF57667">
    <property type="entry name" value="beta-beta-alpha zinc fingers"/>
    <property type="match status" value="4"/>
</dbReference>
<feature type="domain" description="C2H2-type" evidence="9">
    <location>
        <begin position="372"/>
        <end position="400"/>
    </location>
</feature>
<evidence type="ECO:0000256" key="5">
    <source>
        <dbReference type="ARBA" id="ARBA00022833"/>
    </source>
</evidence>
<dbReference type="EMBL" id="CP111013">
    <property type="protein sequence ID" value="WAQ97013.1"/>
    <property type="molecule type" value="Genomic_DNA"/>
</dbReference>
<feature type="domain" description="C2H2-type" evidence="9">
    <location>
        <begin position="344"/>
        <end position="371"/>
    </location>
</feature>
<dbReference type="EMBL" id="CP111013">
    <property type="protein sequence ID" value="WAQ96971.1"/>
    <property type="molecule type" value="Genomic_DNA"/>
</dbReference>
<keyword evidence="5" id="KW-0862">Zinc</keyword>
<proteinExistence type="predicted"/>
<feature type="non-terminal residue" evidence="11">
    <location>
        <position position="1"/>
    </location>
</feature>
<feature type="domain" description="C2H2-type" evidence="9">
    <location>
        <begin position="283"/>
        <end position="311"/>
    </location>
</feature>
<comment type="subcellular location">
    <subcellularLocation>
        <location evidence="1">Nucleus</location>
    </subcellularLocation>
</comment>
<dbReference type="InterPro" id="IPR036236">
    <property type="entry name" value="Znf_C2H2_sf"/>
</dbReference>
<dbReference type="Pfam" id="PF12874">
    <property type="entry name" value="zf-met"/>
    <property type="match status" value="1"/>
</dbReference>
<feature type="domain" description="C2H2-type" evidence="9">
    <location>
        <begin position="469"/>
        <end position="497"/>
    </location>
</feature>
<keyword evidence="3" id="KW-0677">Repeat</keyword>
<feature type="domain" description="C2H2-type" evidence="9">
    <location>
        <begin position="406"/>
        <end position="434"/>
    </location>
</feature>
<evidence type="ECO:0000259" key="9">
    <source>
        <dbReference type="PROSITE" id="PS50157"/>
    </source>
</evidence>
<gene>
    <name evidence="10" type="ORF">MAR_029661</name>
    <name evidence="11" type="ORF">MAR_029703</name>
</gene>
<keyword evidence="12" id="KW-1185">Reference proteome</keyword>
<dbReference type="PANTHER" id="PTHR24404">
    <property type="entry name" value="ZINC FINGER PROTEIN"/>
    <property type="match status" value="1"/>
</dbReference>
<protein>
    <submittedName>
        <fullName evidence="11">ZFP26-like protein</fullName>
    </submittedName>
</protein>
<feature type="domain" description="C2H2-type" evidence="9">
    <location>
        <begin position="227"/>
        <end position="255"/>
    </location>
</feature>
<evidence type="ECO:0000256" key="7">
    <source>
        <dbReference type="ARBA" id="ARBA00023242"/>
    </source>
</evidence>
<evidence type="ECO:0000256" key="3">
    <source>
        <dbReference type="ARBA" id="ARBA00022737"/>
    </source>
</evidence>
<evidence type="ECO:0000256" key="6">
    <source>
        <dbReference type="ARBA" id="ARBA00023125"/>
    </source>
</evidence>
<evidence type="ECO:0000256" key="4">
    <source>
        <dbReference type="ARBA" id="ARBA00022771"/>
    </source>
</evidence>
<dbReference type="Gene3D" id="3.30.160.60">
    <property type="entry name" value="Classic Zinc Finger"/>
    <property type="match status" value="7"/>
</dbReference>
<dbReference type="PROSITE" id="PS00028">
    <property type="entry name" value="ZINC_FINGER_C2H2_1"/>
    <property type="match status" value="9"/>
</dbReference>
<keyword evidence="4 8" id="KW-0863">Zinc-finger</keyword>
<reference evidence="11" key="1">
    <citation type="submission" date="2022-11" db="EMBL/GenBank/DDBJ databases">
        <title>Centuries of genome instability and evolution in soft-shell clam transmissible cancer (bioRxiv).</title>
        <authorList>
            <person name="Hart S.F.M."/>
            <person name="Yonemitsu M.A."/>
            <person name="Giersch R.M."/>
            <person name="Beal B.F."/>
            <person name="Arriagada G."/>
            <person name="Davis B.W."/>
            <person name="Ostrander E.A."/>
            <person name="Goff S.P."/>
            <person name="Metzger M.J."/>
        </authorList>
    </citation>
    <scope>NUCLEOTIDE SEQUENCE</scope>
    <source>
        <strain evidence="11">MELC-2E11</strain>
        <tissue evidence="11">Siphon/mantle</tissue>
    </source>
</reference>
<keyword evidence="2" id="KW-0479">Metal-binding</keyword>
<keyword evidence="6" id="KW-0238">DNA-binding</keyword>
<feature type="domain" description="C2H2-type" evidence="9">
    <location>
        <begin position="257"/>
        <end position="284"/>
    </location>
</feature>
<evidence type="ECO:0000313" key="12">
    <source>
        <dbReference type="Proteomes" id="UP001164746"/>
    </source>
</evidence>